<gene>
    <name evidence="3" type="ORF">GGR46_002234</name>
</gene>
<evidence type="ECO:0000259" key="1">
    <source>
        <dbReference type="PROSITE" id="PS50404"/>
    </source>
</evidence>
<dbReference type="Pfam" id="PF13409">
    <property type="entry name" value="GST_N_2"/>
    <property type="match status" value="1"/>
</dbReference>
<proteinExistence type="predicted"/>
<dbReference type="InterPro" id="IPR004046">
    <property type="entry name" value="GST_C"/>
</dbReference>
<keyword evidence="3" id="KW-0808">Transferase</keyword>
<dbReference type="SFLD" id="SFLDG00358">
    <property type="entry name" value="Main_(cytGST)"/>
    <property type="match status" value="1"/>
</dbReference>
<keyword evidence="4" id="KW-1185">Reference proteome</keyword>
<name>A0A7W6JSG7_9SPHN</name>
<dbReference type="SUPFAM" id="SSF52833">
    <property type="entry name" value="Thioredoxin-like"/>
    <property type="match status" value="1"/>
</dbReference>
<dbReference type="PROSITE" id="PS50405">
    <property type="entry name" value="GST_CTER"/>
    <property type="match status" value="1"/>
</dbReference>
<dbReference type="AlphaFoldDB" id="A0A7W6JSG7"/>
<feature type="domain" description="GST N-terminal" evidence="1">
    <location>
        <begin position="1"/>
        <end position="81"/>
    </location>
</feature>
<dbReference type="EC" id="2.5.1.18" evidence="3"/>
<dbReference type="GO" id="GO:0004364">
    <property type="term" value="F:glutathione transferase activity"/>
    <property type="evidence" value="ECO:0007669"/>
    <property type="project" value="UniProtKB-EC"/>
</dbReference>
<dbReference type="CDD" id="cd03188">
    <property type="entry name" value="GST_C_Beta"/>
    <property type="match status" value="1"/>
</dbReference>
<dbReference type="PROSITE" id="PS50404">
    <property type="entry name" value="GST_NTER"/>
    <property type="match status" value="1"/>
</dbReference>
<dbReference type="PANTHER" id="PTHR44051">
    <property type="entry name" value="GLUTATHIONE S-TRANSFERASE-RELATED"/>
    <property type="match status" value="1"/>
</dbReference>
<dbReference type="SUPFAM" id="SSF47616">
    <property type="entry name" value="GST C-terminal domain-like"/>
    <property type="match status" value="1"/>
</dbReference>
<comment type="caution">
    <text evidence="3">The sequence shown here is derived from an EMBL/GenBank/DDBJ whole genome shotgun (WGS) entry which is preliminary data.</text>
</comment>
<evidence type="ECO:0000313" key="4">
    <source>
        <dbReference type="Proteomes" id="UP000557392"/>
    </source>
</evidence>
<reference evidence="3 4" key="1">
    <citation type="submission" date="2020-08" db="EMBL/GenBank/DDBJ databases">
        <title>Genomic Encyclopedia of Type Strains, Phase IV (KMG-IV): sequencing the most valuable type-strain genomes for metagenomic binning, comparative biology and taxonomic classification.</title>
        <authorList>
            <person name="Goeker M."/>
        </authorList>
    </citation>
    <scope>NUCLEOTIDE SEQUENCE [LARGE SCALE GENOMIC DNA]</scope>
    <source>
        <strain evidence="3 4">DSM 101806</strain>
    </source>
</reference>
<accession>A0A7W6JSG7</accession>
<dbReference type="PANTHER" id="PTHR44051:SF8">
    <property type="entry name" value="GLUTATHIONE S-TRANSFERASE GSTA"/>
    <property type="match status" value="1"/>
</dbReference>
<dbReference type="Pfam" id="PF00043">
    <property type="entry name" value="GST_C"/>
    <property type="match status" value="1"/>
</dbReference>
<dbReference type="Gene3D" id="3.40.30.10">
    <property type="entry name" value="Glutaredoxin"/>
    <property type="match status" value="1"/>
</dbReference>
<dbReference type="InterPro" id="IPR036249">
    <property type="entry name" value="Thioredoxin-like_sf"/>
</dbReference>
<feature type="domain" description="GST C-terminal" evidence="2">
    <location>
        <begin position="84"/>
        <end position="197"/>
    </location>
</feature>
<dbReference type="RefSeq" id="WP_183997643.1">
    <property type="nucleotide sequence ID" value="NZ_JACIEH010000002.1"/>
</dbReference>
<evidence type="ECO:0000259" key="2">
    <source>
        <dbReference type="PROSITE" id="PS50405"/>
    </source>
</evidence>
<dbReference type="InterPro" id="IPR036282">
    <property type="entry name" value="Glutathione-S-Trfase_C_sf"/>
</dbReference>
<evidence type="ECO:0000313" key="3">
    <source>
        <dbReference type="EMBL" id="MBB4098670.1"/>
    </source>
</evidence>
<organism evidence="3 4">
    <name type="scientific">Sphingomonas kyeonggiensis</name>
    <dbReference type="NCBI Taxonomy" id="1268553"/>
    <lineage>
        <taxon>Bacteria</taxon>
        <taxon>Pseudomonadati</taxon>
        <taxon>Pseudomonadota</taxon>
        <taxon>Alphaproteobacteria</taxon>
        <taxon>Sphingomonadales</taxon>
        <taxon>Sphingomonadaceae</taxon>
        <taxon>Sphingomonas</taxon>
    </lineage>
</organism>
<dbReference type="SFLD" id="SFLDG01150">
    <property type="entry name" value="Main.1:_Beta-like"/>
    <property type="match status" value="1"/>
</dbReference>
<dbReference type="SFLD" id="SFLDS00019">
    <property type="entry name" value="Glutathione_Transferase_(cytos"/>
    <property type="match status" value="1"/>
</dbReference>
<dbReference type="EMBL" id="JACIEH010000002">
    <property type="protein sequence ID" value="MBB4098670.1"/>
    <property type="molecule type" value="Genomic_DNA"/>
</dbReference>
<dbReference type="Proteomes" id="UP000557392">
    <property type="component" value="Unassembled WGS sequence"/>
</dbReference>
<dbReference type="InterPro" id="IPR010987">
    <property type="entry name" value="Glutathione-S-Trfase_C-like"/>
</dbReference>
<dbReference type="Gene3D" id="1.20.1050.10">
    <property type="match status" value="1"/>
</dbReference>
<dbReference type="InterPro" id="IPR004045">
    <property type="entry name" value="Glutathione_S-Trfase_N"/>
</dbReference>
<protein>
    <submittedName>
        <fullName evidence="3">Glutathione S-transferase</fullName>
        <ecNumber evidence="3">2.5.1.18</ecNumber>
    </submittedName>
</protein>
<dbReference type="CDD" id="cd03057">
    <property type="entry name" value="GST_N_Beta"/>
    <property type="match status" value="1"/>
</dbReference>
<sequence length="209" mass="22854">MKLYYAPGACSLSGRISLHEAGLAAEFERVDIKTKTTEHGYDYTAINPRGYVPLLVLDDGNAVSENTAILEFIAGMDASLAPGGPLGRTRLIEMLSWLSTELHVAFKPFWHSEGEAERAAASEAVASRLALIEAHINELYLFGPRFTVADAYLFVMLRWAQAFGVPMSAAMLGYFERVAERPTVRQALVEEGLFTPLPSLDSSSIEALI</sequence>
<dbReference type="InterPro" id="IPR040079">
    <property type="entry name" value="Glutathione_S-Trfase"/>
</dbReference>